<feature type="repeat" description="WD" evidence="4">
    <location>
        <begin position="268"/>
        <end position="300"/>
    </location>
</feature>
<dbReference type="InterPro" id="IPR015943">
    <property type="entry name" value="WD40/YVTN_repeat-like_dom_sf"/>
</dbReference>
<evidence type="ECO:0000256" key="2">
    <source>
        <dbReference type="ARBA" id="ARBA00022737"/>
    </source>
</evidence>
<dbReference type="SMART" id="SM00320">
    <property type="entry name" value="WD40"/>
    <property type="match status" value="7"/>
</dbReference>
<dbReference type="InterPro" id="IPR020472">
    <property type="entry name" value="WD40_PAC1"/>
</dbReference>
<feature type="coiled-coil region" evidence="5">
    <location>
        <begin position="378"/>
        <end position="448"/>
    </location>
</feature>
<reference evidence="7" key="1">
    <citation type="submission" date="2025-08" db="UniProtKB">
        <authorList>
            <consortium name="RefSeq"/>
        </authorList>
    </citation>
    <scope>IDENTIFICATION</scope>
    <source>
        <tissue evidence="7">Whole body</tissue>
    </source>
</reference>
<proteinExistence type="inferred from homology"/>
<dbReference type="RefSeq" id="XP_015184289.1">
    <property type="nucleotide sequence ID" value="XM_015328803.1"/>
</dbReference>
<feature type="repeat" description="WD" evidence="4">
    <location>
        <begin position="142"/>
        <end position="183"/>
    </location>
</feature>
<dbReference type="PANTHER" id="PTHR44019:SF8">
    <property type="entry name" value="POC1 CENTRIOLAR PROTEIN HOMOLOG"/>
    <property type="match status" value="1"/>
</dbReference>
<gene>
    <name evidence="7" type="primary">LOC107070523</name>
</gene>
<name>A0ABM1IVQ2_POLDO</name>
<dbReference type="Gene3D" id="2.130.10.10">
    <property type="entry name" value="YVTN repeat-like/Quinoprotein amine dehydrogenase"/>
    <property type="match status" value="3"/>
</dbReference>
<feature type="repeat" description="WD" evidence="4">
    <location>
        <begin position="100"/>
        <end position="131"/>
    </location>
</feature>
<evidence type="ECO:0000256" key="3">
    <source>
        <dbReference type="ARBA" id="ARBA00037984"/>
    </source>
</evidence>
<protein>
    <submittedName>
        <fullName evidence="7">POC1 centriolar protein homolog A-like isoform X1</fullName>
    </submittedName>
</protein>
<dbReference type="Pfam" id="PF00400">
    <property type="entry name" value="WD40"/>
    <property type="match status" value="6"/>
</dbReference>
<keyword evidence="5" id="KW-0175">Coiled coil</keyword>
<dbReference type="PANTHER" id="PTHR44019">
    <property type="entry name" value="WD REPEAT-CONTAINING PROTEIN 55"/>
    <property type="match status" value="1"/>
</dbReference>
<evidence type="ECO:0000256" key="5">
    <source>
        <dbReference type="SAM" id="Coils"/>
    </source>
</evidence>
<organism evidence="6 7">
    <name type="scientific">Polistes dominula</name>
    <name type="common">European paper wasp</name>
    <name type="synonym">Vespa dominula</name>
    <dbReference type="NCBI Taxonomy" id="743375"/>
    <lineage>
        <taxon>Eukaryota</taxon>
        <taxon>Metazoa</taxon>
        <taxon>Ecdysozoa</taxon>
        <taxon>Arthropoda</taxon>
        <taxon>Hexapoda</taxon>
        <taxon>Insecta</taxon>
        <taxon>Pterygota</taxon>
        <taxon>Neoptera</taxon>
        <taxon>Endopterygota</taxon>
        <taxon>Hymenoptera</taxon>
        <taxon>Apocrita</taxon>
        <taxon>Aculeata</taxon>
        <taxon>Vespoidea</taxon>
        <taxon>Vespidae</taxon>
        <taxon>Polistinae</taxon>
        <taxon>Polistini</taxon>
        <taxon>Polistes</taxon>
    </lineage>
</organism>
<feature type="repeat" description="WD" evidence="4">
    <location>
        <begin position="15"/>
        <end position="49"/>
    </location>
</feature>
<dbReference type="InterPro" id="IPR036322">
    <property type="entry name" value="WD40_repeat_dom_sf"/>
</dbReference>
<dbReference type="PROSITE" id="PS50294">
    <property type="entry name" value="WD_REPEATS_REGION"/>
    <property type="match status" value="5"/>
</dbReference>
<dbReference type="InterPro" id="IPR019775">
    <property type="entry name" value="WD40_repeat_CS"/>
</dbReference>
<dbReference type="InterPro" id="IPR001680">
    <property type="entry name" value="WD40_rpt"/>
</dbReference>
<dbReference type="GeneID" id="107070523"/>
<evidence type="ECO:0000256" key="4">
    <source>
        <dbReference type="PROSITE-ProRule" id="PRU00221"/>
    </source>
</evidence>
<dbReference type="SUPFAM" id="SSF50978">
    <property type="entry name" value="WD40 repeat-like"/>
    <property type="match status" value="1"/>
</dbReference>
<evidence type="ECO:0000313" key="7">
    <source>
        <dbReference type="RefSeq" id="XP_015184289.1"/>
    </source>
</evidence>
<comment type="similarity">
    <text evidence="3">Belongs to the WD repeat POC1 family.</text>
</comment>
<sequence>MMVETACDPAIERHLKGHKDAITGLHFHPNNNQLVSSSLDKSLMLWNLSDSIRGFQLKAHKDAVLDVCYAPSGEIIASASRDRSIRIWIPSRITGQSIDFKAHSGAVSSLDFCPNGERLLSASYDKTCKLWMLCKRKFLLSFNGHTNWVRCAKFSPDSRLIISCSDDKTVKLWDVSTGKCVKTINEVKAPALYVEFHPSGGVIGSANTGGYIKLYDLRMGSLYQHYAIHKGPVNVAKFHPKGNFMLTASEDTTMKVLDLLEGRPIYTLKGHNGAVRSIAFSLNGDYFVSGGADFQLLTWKTNFDKDDNNRKVPRVFIPPVQDIKYDEDEWSSDTDTREESRHEKTEDYAEQFLLSSLESVESKFDSKICKESIPKLPNENIQVEVINLKKERQRKERKQDSSCIGQYKVPDSYSSQSSNIIEMLNEQVESLRNTVRILEQRLSAVEKELKHK</sequence>
<dbReference type="PRINTS" id="PR00320">
    <property type="entry name" value="GPROTEINBRPT"/>
</dbReference>
<keyword evidence="2" id="KW-0677">Repeat</keyword>
<evidence type="ECO:0000313" key="6">
    <source>
        <dbReference type="Proteomes" id="UP000694924"/>
    </source>
</evidence>
<dbReference type="PROSITE" id="PS50082">
    <property type="entry name" value="WD_REPEATS_2"/>
    <property type="match status" value="6"/>
</dbReference>
<dbReference type="Proteomes" id="UP000694924">
    <property type="component" value="Unplaced"/>
</dbReference>
<keyword evidence="6" id="KW-1185">Reference proteome</keyword>
<feature type="repeat" description="WD" evidence="4">
    <location>
        <begin position="226"/>
        <end position="267"/>
    </location>
</feature>
<dbReference type="PROSITE" id="PS00678">
    <property type="entry name" value="WD_REPEATS_1"/>
    <property type="match status" value="2"/>
</dbReference>
<evidence type="ECO:0000256" key="1">
    <source>
        <dbReference type="ARBA" id="ARBA00022574"/>
    </source>
</evidence>
<dbReference type="CDD" id="cd00200">
    <property type="entry name" value="WD40"/>
    <property type="match status" value="1"/>
</dbReference>
<dbReference type="InterPro" id="IPR050505">
    <property type="entry name" value="WDR55/POC1"/>
</dbReference>
<feature type="repeat" description="WD" evidence="4">
    <location>
        <begin position="57"/>
        <end position="88"/>
    </location>
</feature>
<accession>A0ABM1IVQ2</accession>
<keyword evidence="1 4" id="KW-0853">WD repeat</keyword>